<sequence length="60" mass="6435">MMVVMVRRGRSLLLTWKSSGAAYGGEPQNVSSLLPSVNSLLKPKSAILMFMSASSSRFSA</sequence>
<protein>
    <submittedName>
        <fullName evidence="1">Uncharacterized protein</fullName>
    </submittedName>
</protein>
<keyword evidence="2" id="KW-1185">Reference proteome</keyword>
<proteinExistence type="predicted"/>
<dbReference type="Proteomes" id="UP000314294">
    <property type="component" value="Unassembled WGS sequence"/>
</dbReference>
<name>A0A4Z2G2Y4_9TELE</name>
<dbReference type="AlphaFoldDB" id="A0A4Z2G2Y4"/>
<organism evidence="1 2">
    <name type="scientific">Liparis tanakae</name>
    <name type="common">Tanaka's snailfish</name>
    <dbReference type="NCBI Taxonomy" id="230148"/>
    <lineage>
        <taxon>Eukaryota</taxon>
        <taxon>Metazoa</taxon>
        <taxon>Chordata</taxon>
        <taxon>Craniata</taxon>
        <taxon>Vertebrata</taxon>
        <taxon>Euteleostomi</taxon>
        <taxon>Actinopterygii</taxon>
        <taxon>Neopterygii</taxon>
        <taxon>Teleostei</taxon>
        <taxon>Neoteleostei</taxon>
        <taxon>Acanthomorphata</taxon>
        <taxon>Eupercaria</taxon>
        <taxon>Perciformes</taxon>
        <taxon>Cottioidei</taxon>
        <taxon>Cottales</taxon>
        <taxon>Liparidae</taxon>
        <taxon>Liparis</taxon>
    </lineage>
</organism>
<dbReference type="EMBL" id="SRLO01000742">
    <property type="protein sequence ID" value="TNN47445.1"/>
    <property type="molecule type" value="Genomic_DNA"/>
</dbReference>
<comment type="caution">
    <text evidence="1">The sequence shown here is derived from an EMBL/GenBank/DDBJ whole genome shotgun (WGS) entry which is preliminary data.</text>
</comment>
<evidence type="ECO:0000313" key="1">
    <source>
        <dbReference type="EMBL" id="TNN47445.1"/>
    </source>
</evidence>
<accession>A0A4Z2G2Y4</accession>
<reference evidence="1 2" key="1">
    <citation type="submission" date="2019-03" db="EMBL/GenBank/DDBJ databases">
        <title>First draft genome of Liparis tanakae, snailfish: a comprehensive survey of snailfish specific genes.</title>
        <authorList>
            <person name="Kim W."/>
            <person name="Song I."/>
            <person name="Jeong J.-H."/>
            <person name="Kim D."/>
            <person name="Kim S."/>
            <person name="Ryu S."/>
            <person name="Song J.Y."/>
            <person name="Lee S.K."/>
        </authorList>
    </citation>
    <scope>NUCLEOTIDE SEQUENCE [LARGE SCALE GENOMIC DNA]</scope>
    <source>
        <tissue evidence="1">Muscle</tissue>
    </source>
</reference>
<evidence type="ECO:0000313" key="2">
    <source>
        <dbReference type="Proteomes" id="UP000314294"/>
    </source>
</evidence>
<gene>
    <name evidence="1" type="ORF">EYF80_042330</name>
</gene>